<keyword evidence="2 5" id="KW-0285">Flavoprotein</keyword>
<dbReference type="Pfam" id="PF02441">
    <property type="entry name" value="Flavoprotein"/>
    <property type="match status" value="1"/>
</dbReference>
<evidence type="ECO:0000259" key="6">
    <source>
        <dbReference type="Pfam" id="PF02441"/>
    </source>
</evidence>
<keyword evidence="4 5" id="KW-0808">Transferase</keyword>
<dbReference type="KEGG" id="sgz:C0216_02330"/>
<dbReference type="EMBL" id="CP030862">
    <property type="protein sequence ID" value="AXE22428.1"/>
    <property type="molecule type" value="Genomic_DNA"/>
</dbReference>
<feature type="binding site" evidence="5">
    <location>
        <position position="150"/>
    </location>
    <ligand>
        <name>FMN</name>
        <dbReference type="ChEBI" id="CHEBI:58210"/>
    </ligand>
</feature>
<evidence type="ECO:0000256" key="1">
    <source>
        <dbReference type="ARBA" id="ARBA00022602"/>
    </source>
</evidence>
<sequence length="227" mass="23641">MTERKRTPWVVGVSGASGTPYAASVIRGLLAAGESVDLVVSRAARLTLLDETGIAFRDAHWRDDLAQWLARGADGKPGVFAVPDGDVRYWAAGDLAAGPSSGSYPVQGMLIVPASTACVAGVALGLSKDLLQRVASVTLKERRRLVVAVRETPLSGQTLKQLVALDEAGAVVLPASPAFYAGATHIQDLVDFVAGRVLDAAGVPHGLYRRWEGELGGASRSREASGG</sequence>
<feature type="binding site" evidence="5">
    <location>
        <position position="196"/>
    </location>
    <ligand>
        <name>dimethylallyl phosphate</name>
        <dbReference type="ChEBI" id="CHEBI:88052"/>
    </ligand>
</feature>
<name>A0A344TUV7_9ACTN</name>
<dbReference type="EC" id="2.5.1.129" evidence="5"/>
<dbReference type="Gene3D" id="3.40.50.1950">
    <property type="entry name" value="Flavin prenyltransferase-like"/>
    <property type="match status" value="1"/>
</dbReference>
<keyword evidence="8" id="KW-1185">Reference proteome</keyword>
<dbReference type="SUPFAM" id="SSF52507">
    <property type="entry name" value="Homo-oligomeric flavin-containing Cys decarboxylases, HFCD"/>
    <property type="match status" value="1"/>
</dbReference>
<dbReference type="HAMAP" id="MF_01984">
    <property type="entry name" value="ubiX_pad"/>
    <property type="match status" value="1"/>
</dbReference>
<feature type="domain" description="Flavoprotein" evidence="6">
    <location>
        <begin position="9"/>
        <end position="200"/>
    </location>
</feature>
<dbReference type="Proteomes" id="UP000252004">
    <property type="component" value="Chromosome"/>
</dbReference>
<feature type="binding site" evidence="5">
    <location>
        <begin position="15"/>
        <end position="17"/>
    </location>
    <ligand>
        <name>FMN</name>
        <dbReference type="ChEBI" id="CHEBI:58210"/>
    </ligand>
</feature>
<dbReference type="InterPro" id="IPR004507">
    <property type="entry name" value="UbiX-like"/>
</dbReference>
<comment type="similarity">
    <text evidence="5">Belongs to the UbiX/PAD1 family.</text>
</comment>
<keyword evidence="3 5" id="KW-0288">FMN</keyword>
<comment type="function">
    <text evidence="5">Flavin prenyltransferase that catalyzes the synthesis of the prenylated FMN cofactor (prenyl-FMN) for 4-hydroxy-3-polyprenylbenzoic acid decarboxylase UbiD. The prenyltransferase is metal-independent and links a dimethylallyl moiety from dimethylallyl monophosphate (DMAP) to the flavin N5 and C6 atoms of FMN.</text>
</comment>
<comment type="catalytic activity">
    <reaction evidence="5">
        <text>dimethylallyl phosphate + FMNH2 = prenylated FMNH2 + phosphate</text>
        <dbReference type="Rhea" id="RHEA:37743"/>
        <dbReference type="ChEBI" id="CHEBI:43474"/>
        <dbReference type="ChEBI" id="CHEBI:57618"/>
        <dbReference type="ChEBI" id="CHEBI:87467"/>
        <dbReference type="ChEBI" id="CHEBI:88052"/>
        <dbReference type="EC" id="2.5.1.129"/>
    </reaction>
</comment>
<keyword evidence="1 5" id="KW-0637">Prenyltransferase</keyword>
<gene>
    <name evidence="5" type="primary">ubiX</name>
    <name evidence="7" type="ORF">C0216_02330</name>
</gene>
<evidence type="ECO:0000313" key="8">
    <source>
        <dbReference type="Proteomes" id="UP000252004"/>
    </source>
</evidence>
<dbReference type="NCBIfam" id="TIGR00421">
    <property type="entry name" value="ubiX_pad"/>
    <property type="match status" value="1"/>
</dbReference>
<evidence type="ECO:0000313" key="7">
    <source>
        <dbReference type="EMBL" id="AXE22428.1"/>
    </source>
</evidence>
<evidence type="ECO:0000256" key="3">
    <source>
        <dbReference type="ARBA" id="ARBA00022643"/>
    </source>
</evidence>
<reference evidence="7 8" key="1">
    <citation type="submission" date="2018-01" db="EMBL/GenBank/DDBJ databases">
        <title>Draft genome Sequence of streptomyces globosus LZH-48.</title>
        <authorList>
            <person name="Ran K."/>
            <person name="Li Z."/>
            <person name="Wei S."/>
            <person name="Dong R."/>
        </authorList>
    </citation>
    <scope>NUCLEOTIDE SEQUENCE [LARGE SCALE GENOMIC DNA]</scope>
    <source>
        <strain evidence="7 8">LZH-48</strain>
    </source>
</reference>
<dbReference type="GO" id="GO:0106141">
    <property type="term" value="F:flavin prenyltransferase activity"/>
    <property type="evidence" value="ECO:0007669"/>
    <property type="project" value="UniProtKB-EC"/>
</dbReference>
<dbReference type="OrthoDB" id="9781577at2"/>
<dbReference type="InterPro" id="IPR036551">
    <property type="entry name" value="Flavin_trans-like"/>
</dbReference>
<evidence type="ECO:0000256" key="4">
    <source>
        <dbReference type="ARBA" id="ARBA00022679"/>
    </source>
</evidence>
<dbReference type="RefSeq" id="WP_114053641.1">
    <property type="nucleotide sequence ID" value="NZ_CP030862.1"/>
</dbReference>
<evidence type="ECO:0000256" key="5">
    <source>
        <dbReference type="HAMAP-Rule" id="MF_01984"/>
    </source>
</evidence>
<dbReference type="InterPro" id="IPR003382">
    <property type="entry name" value="Flavoprotein"/>
</dbReference>
<feature type="binding site" evidence="5">
    <location>
        <position position="180"/>
    </location>
    <ligand>
        <name>dimethylallyl phosphate</name>
        <dbReference type="ChEBI" id="CHEBI:88052"/>
    </ligand>
</feature>
<dbReference type="AlphaFoldDB" id="A0A344TUV7"/>
<evidence type="ECO:0000256" key="2">
    <source>
        <dbReference type="ARBA" id="ARBA00022630"/>
    </source>
</evidence>
<organism evidence="7 8">
    <name type="scientific">Streptomyces globosus</name>
    <dbReference type="NCBI Taxonomy" id="68209"/>
    <lineage>
        <taxon>Bacteria</taxon>
        <taxon>Bacillati</taxon>
        <taxon>Actinomycetota</taxon>
        <taxon>Actinomycetes</taxon>
        <taxon>Kitasatosporales</taxon>
        <taxon>Streptomycetaceae</taxon>
        <taxon>Streptomyces</taxon>
    </lineage>
</organism>
<proteinExistence type="inferred from homology"/>
<accession>A0A344TUV7</accession>
<protein>
    <recommendedName>
        <fullName evidence="5">Flavin prenyltransferase UbiX</fullName>
        <ecNumber evidence="5">2.5.1.129</ecNumber>
    </recommendedName>
</protein>
<comment type="caution">
    <text evidence="5">Lacks conserved residue(s) required for the propagation of feature annotation.</text>
</comment>
<feature type="binding site" evidence="5">
    <location>
        <position position="41"/>
    </location>
    <ligand>
        <name>FMN</name>
        <dbReference type="ChEBI" id="CHEBI:58210"/>
    </ligand>
</feature>